<dbReference type="InterPro" id="IPR052971">
    <property type="entry name" value="TRP_calcium_channel"/>
</dbReference>
<evidence type="ECO:0000259" key="3">
    <source>
        <dbReference type="Pfam" id="PF23317"/>
    </source>
</evidence>
<feature type="transmembrane region" description="Helical" evidence="2">
    <location>
        <begin position="476"/>
        <end position="500"/>
    </location>
</feature>
<evidence type="ECO:0000256" key="2">
    <source>
        <dbReference type="SAM" id="Phobius"/>
    </source>
</evidence>
<evidence type="ECO:0000313" key="5">
    <source>
        <dbReference type="Proteomes" id="UP000253845"/>
    </source>
</evidence>
<keyword evidence="2" id="KW-0812">Transmembrane</keyword>
<protein>
    <recommendedName>
        <fullName evidence="3">Calcium channel YVC1-like C-terminal transmembrane domain-containing protein</fullName>
    </recommendedName>
</protein>
<organism evidence="4 5">
    <name type="scientific">Aspergillus niger ATCC 13496</name>
    <dbReference type="NCBI Taxonomy" id="1353008"/>
    <lineage>
        <taxon>Eukaryota</taxon>
        <taxon>Fungi</taxon>
        <taxon>Dikarya</taxon>
        <taxon>Ascomycota</taxon>
        <taxon>Pezizomycotina</taxon>
        <taxon>Eurotiomycetes</taxon>
        <taxon>Eurotiomycetidae</taxon>
        <taxon>Eurotiales</taxon>
        <taxon>Aspergillaceae</taxon>
        <taxon>Aspergillus</taxon>
        <taxon>Aspergillus subgen. Circumdati</taxon>
    </lineage>
</organism>
<feature type="region of interest" description="Disordered" evidence="1">
    <location>
        <begin position="633"/>
        <end position="670"/>
    </location>
</feature>
<feature type="compositionally biased region" description="Low complexity" evidence="1">
    <location>
        <begin position="597"/>
        <end position="612"/>
    </location>
</feature>
<dbReference type="PANTHER" id="PTHR35859:SF5">
    <property type="entry name" value="ION TRANSPORT DOMAIN-CONTAINING PROTEIN"/>
    <property type="match status" value="1"/>
</dbReference>
<name>A0A370BP96_ASPNG</name>
<sequence>MASLRLESSTSSIAPAEQPPFEVPIIDDNEPLVDVVRKLHNYLVVAINDVACTFEELRFSPHGQSLRLLLYSLAENSHNPCIIAALMILKWQFTNDAETDWGLNESRGYACEYVAWQFLCHVNQRETIEFLLEELKTPMQGSTDISQAERGTSGFATMTGEAFSQEDERTPLLLSSSSSLYRFFGGKRRAGSSLDINEPGTNMSASDAYELEKLSRFFGLNALEIATIAQAKRFLSQKVVQKVIDNIWKGEIVFWDSLSVHSKKKPQFFNKRTADPYSRLRVPVYRKAFEAAFFVSFLFLYYAVLVERKPTGIGIFETMMYIWIAAFAYDEVSGMADAGMLFYQMDFWSAWNMGIIGTGLAFVIARIIGLAKQSDYITDLSFDILSLEALFLVPRICSLVSLNSYFGSLIPVLKEMTKAFFRFIPIVVVLYLGFLTTFTMLARDRLSLRQMSWILVKVFFGSNVLGFDIAHDISPIFGYGLMLIFVSMTNLLLISSLVSLMSMSLEGVMAHAREEYLFQLSIYVLESSNSRRLTYFMPPLNLIPLLCIRPMRLFLPAEHIRRVRIVLLRATHLPFVALIWAYESSRRYVSRGNSQFPPTATTTTASSRPTSSIQMGLPFSTHHAPLHASALEGRSWASSRPKERSNPGQHPEARGPTSGQAGRSDTADMIDEVERLRTQVDRVAARMAFHQRSQ</sequence>
<feature type="transmembrane region" description="Helical" evidence="2">
    <location>
        <begin position="288"/>
        <end position="305"/>
    </location>
</feature>
<proteinExistence type="predicted"/>
<feature type="domain" description="Calcium channel YVC1-like C-terminal transmembrane" evidence="3">
    <location>
        <begin position="294"/>
        <end position="584"/>
    </location>
</feature>
<reference evidence="4 5" key="1">
    <citation type="submission" date="2018-07" db="EMBL/GenBank/DDBJ databases">
        <title>Section-level genome sequencing of Aspergillus section Nigri to investigate inter- and intra-species variation.</title>
        <authorList>
            <consortium name="DOE Joint Genome Institute"/>
            <person name="Vesth T.C."/>
            <person name="Nybo J.L."/>
            <person name="Theobald S."/>
            <person name="Frisvad J.C."/>
            <person name="Larsen T.O."/>
            <person name="Nielsen K.F."/>
            <person name="Hoof J.B."/>
            <person name="Brandl J."/>
            <person name="Salamov A."/>
            <person name="Riley R."/>
            <person name="Gladden J.M."/>
            <person name="Phatale P."/>
            <person name="Nielsen M.T."/>
            <person name="Lyhne E.K."/>
            <person name="Kogle M.E."/>
            <person name="Strasser K."/>
            <person name="McDonnell E."/>
            <person name="Barry K."/>
            <person name="Clum A."/>
            <person name="Chen C."/>
            <person name="Nolan M."/>
            <person name="Sandor L."/>
            <person name="Kuo A."/>
            <person name="Lipzen A."/>
            <person name="Hainaut M."/>
            <person name="Drula E."/>
            <person name="Tsang A."/>
            <person name="Magnuson J.K."/>
            <person name="Henrissat B."/>
            <person name="Wiebenga A."/>
            <person name="Simmons B.A."/>
            <person name="Makela M.R."/>
            <person name="De vries R.P."/>
            <person name="Grigoriev I.V."/>
            <person name="Mortensen U.H."/>
            <person name="Baker S.E."/>
            <person name="Andersen M.R."/>
        </authorList>
    </citation>
    <scope>NUCLEOTIDE SEQUENCE [LARGE SCALE GENOMIC DNA]</scope>
    <source>
        <strain evidence="4 5">ATCC 13496</strain>
    </source>
</reference>
<feature type="region of interest" description="Disordered" evidence="1">
    <location>
        <begin position="591"/>
        <end position="618"/>
    </location>
</feature>
<gene>
    <name evidence="4" type="ORF">M747DRAFT_372853</name>
</gene>
<feature type="transmembrane region" description="Helical" evidence="2">
    <location>
        <begin position="453"/>
        <end position="470"/>
    </location>
</feature>
<keyword evidence="2" id="KW-1133">Transmembrane helix</keyword>
<evidence type="ECO:0000313" key="4">
    <source>
        <dbReference type="EMBL" id="RDH17373.1"/>
    </source>
</evidence>
<evidence type="ECO:0000256" key="1">
    <source>
        <dbReference type="SAM" id="MobiDB-lite"/>
    </source>
</evidence>
<feature type="transmembrane region" description="Helical" evidence="2">
    <location>
        <begin position="349"/>
        <end position="368"/>
    </location>
</feature>
<keyword evidence="2" id="KW-0472">Membrane</keyword>
<dbReference type="InterPro" id="IPR056336">
    <property type="entry name" value="YVC1_C"/>
</dbReference>
<dbReference type="PANTHER" id="PTHR35859">
    <property type="entry name" value="NONSELECTIVE CATION CHANNEL PROTEIN"/>
    <property type="match status" value="1"/>
</dbReference>
<dbReference type="Pfam" id="PF23317">
    <property type="entry name" value="YVC1_C"/>
    <property type="match status" value="1"/>
</dbReference>
<feature type="transmembrane region" description="Helical" evidence="2">
    <location>
        <begin position="312"/>
        <end position="329"/>
    </location>
</feature>
<dbReference type="AlphaFoldDB" id="A0A370BP96"/>
<feature type="transmembrane region" description="Helical" evidence="2">
    <location>
        <begin position="419"/>
        <end position="441"/>
    </location>
</feature>
<accession>A0A370BP96</accession>
<dbReference type="VEuPathDB" id="FungiDB:M747DRAFT_372853"/>
<dbReference type="EMBL" id="KZ851931">
    <property type="protein sequence ID" value="RDH17373.1"/>
    <property type="molecule type" value="Genomic_DNA"/>
</dbReference>
<dbReference type="Proteomes" id="UP000253845">
    <property type="component" value="Unassembled WGS sequence"/>
</dbReference>